<keyword evidence="9" id="KW-0249">Electron transport</keyword>
<organism evidence="10">
    <name type="scientific">Columbicola macrourae</name>
    <dbReference type="NCBI Taxonomy" id="128993"/>
    <lineage>
        <taxon>Eukaryota</taxon>
        <taxon>Metazoa</taxon>
        <taxon>Ecdysozoa</taxon>
        <taxon>Arthropoda</taxon>
        <taxon>Hexapoda</taxon>
        <taxon>Insecta</taxon>
        <taxon>Pterygota</taxon>
        <taxon>Neoptera</taxon>
        <taxon>Paraneoptera</taxon>
        <taxon>Psocodea</taxon>
        <taxon>Troctomorpha</taxon>
        <taxon>Phthiraptera</taxon>
        <taxon>Ischnocera</taxon>
        <taxon>Philopteridae</taxon>
        <taxon>Columbicola</taxon>
    </lineage>
</organism>
<dbReference type="GO" id="GO:0031966">
    <property type="term" value="C:mitochondrial membrane"/>
    <property type="evidence" value="ECO:0007669"/>
    <property type="project" value="UniProtKB-SubCell"/>
</dbReference>
<evidence type="ECO:0000256" key="6">
    <source>
        <dbReference type="ARBA" id="ARBA00022989"/>
    </source>
</evidence>
<evidence type="ECO:0000256" key="8">
    <source>
        <dbReference type="ARBA" id="ARBA00049551"/>
    </source>
</evidence>
<keyword evidence="9" id="KW-0520">NAD</keyword>
<dbReference type="PANTHER" id="PTHR11058">
    <property type="entry name" value="NADH-UBIQUINONE OXIDOREDUCTASE CHAIN 3"/>
    <property type="match status" value="1"/>
</dbReference>
<dbReference type="PANTHER" id="PTHR11058:SF9">
    <property type="entry name" value="NADH-UBIQUINONE OXIDOREDUCTASE CHAIN 3"/>
    <property type="match status" value="1"/>
</dbReference>
<dbReference type="EC" id="7.1.1.2" evidence="9"/>
<sequence length="117" mass="13511">MNFVGVWLLASFFVSFFLWLLASFFSMDEESISANYSFECGFDCMSTNRGPFCIHFFLVAVLFLVFDVELMVSIPQSWMHLNWVVWVLIIWSFLVILGVGLALEIFLGSLDWDLSIN</sequence>
<evidence type="ECO:0000256" key="2">
    <source>
        <dbReference type="ARBA" id="ARBA00008472"/>
    </source>
</evidence>
<comment type="subcellular location">
    <subcellularLocation>
        <location evidence="1">Membrane</location>
    </subcellularLocation>
    <subcellularLocation>
        <location evidence="9">Mitochondrion membrane</location>
        <topology evidence="9">Multi-pass membrane protein</topology>
    </subcellularLocation>
</comment>
<proteinExistence type="inferred from homology"/>
<dbReference type="Pfam" id="PF00507">
    <property type="entry name" value="Oxidored_q4"/>
    <property type="match status" value="1"/>
</dbReference>
<evidence type="ECO:0000313" key="10">
    <source>
        <dbReference type="EMBL" id="QIK02015.1"/>
    </source>
</evidence>
<name>A0A6G7SJB8_9NEOP</name>
<feature type="transmembrane region" description="Helical" evidence="9">
    <location>
        <begin position="52"/>
        <end position="71"/>
    </location>
</feature>
<keyword evidence="5 9" id="KW-0812">Transmembrane</keyword>
<geneLocation type="mitochondrion" evidence="10"/>
<evidence type="ECO:0000256" key="1">
    <source>
        <dbReference type="ARBA" id="ARBA00004370"/>
    </source>
</evidence>
<dbReference type="GO" id="GO:0030964">
    <property type="term" value="C:NADH dehydrogenase complex"/>
    <property type="evidence" value="ECO:0007669"/>
    <property type="project" value="TreeGrafter"/>
</dbReference>
<evidence type="ECO:0000256" key="5">
    <source>
        <dbReference type="ARBA" id="ARBA00022692"/>
    </source>
</evidence>
<feature type="transmembrane region" description="Helical" evidence="9">
    <location>
        <begin position="83"/>
        <end position="107"/>
    </location>
</feature>
<feature type="transmembrane region" description="Helical" evidence="9">
    <location>
        <begin position="6"/>
        <end position="25"/>
    </location>
</feature>
<comment type="catalytic activity">
    <reaction evidence="8 9">
        <text>a ubiquinone + NADH + 5 H(+)(in) = a ubiquinol + NAD(+) + 4 H(+)(out)</text>
        <dbReference type="Rhea" id="RHEA:29091"/>
        <dbReference type="Rhea" id="RHEA-COMP:9565"/>
        <dbReference type="Rhea" id="RHEA-COMP:9566"/>
        <dbReference type="ChEBI" id="CHEBI:15378"/>
        <dbReference type="ChEBI" id="CHEBI:16389"/>
        <dbReference type="ChEBI" id="CHEBI:17976"/>
        <dbReference type="ChEBI" id="CHEBI:57540"/>
        <dbReference type="ChEBI" id="CHEBI:57945"/>
        <dbReference type="EC" id="7.1.1.2"/>
    </reaction>
</comment>
<keyword evidence="6 9" id="KW-1133">Transmembrane helix</keyword>
<keyword evidence="9" id="KW-0679">Respiratory chain</keyword>
<gene>
    <name evidence="10" type="primary">NAD3</name>
</gene>
<keyword evidence="9" id="KW-0830">Ubiquinone</keyword>
<accession>A0A6G7SJB8</accession>
<protein>
    <recommendedName>
        <fullName evidence="3 9">NADH-ubiquinone oxidoreductase chain 3</fullName>
        <ecNumber evidence="9">7.1.1.2</ecNumber>
    </recommendedName>
</protein>
<dbReference type="InterPro" id="IPR000440">
    <property type="entry name" value="NADH_UbQ/plastoQ_OxRdtase_su3"/>
</dbReference>
<comment type="similarity">
    <text evidence="2 9">Belongs to the complex I subunit 3 family.</text>
</comment>
<comment type="function">
    <text evidence="9">Core subunit of the mitochondrial membrane respiratory chain NADH dehydrogenase (Complex I) which catalyzes electron transfer from NADH through the respiratory chain, using ubiquinone as an electron acceptor. Essential for the catalytic activity of complex I.</text>
</comment>
<keyword evidence="9" id="KW-1278">Translocase</keyword>
<evidence type="ECO:0000256" key="3">
    <source>
        <dbReference type="ARBA" id="ARBA00021007"/>
    </source>
</evidence>
<keyword evidence="9 10" id="KW-0496">Mitochondrion</keyword>
<evidence type="ECO:0000256" key="9">
    <source>
        <dbReference type="RuleBase" id="RU003640"/>
    </source>
</evidence>
<keyword evidence="7 9" id="KW-0472">Membrane</keyword>
<dbReference type="AlphaFoldDB" id="A0A6G7SJB8"/>
<dbReference type="GO" id="GO:0008137">
    <property type="term" value="F:NADH dehydrogenase (ubiquinone) activity"/>
    <property type="evidence" value="ECO:0007669"/>
    <property type="project" value="UniProtKB-UniRule"/>
</dbReference>
<reference evidence="10" key="1">
    <citation type="submission" date="2020-02" db="EMBL/GenBank/DDBJ databases">
        <title>Mitochondrial genomes of Columbicola feather lice are highly fragmented, indicating repeated evolution of minicircle-type genomes in parasitic lice.</title>
        <authorList>
            <person name="Sweet A."/>
            <person name="Johnson K."/>
            <person name="Cameron S."/>
        </authorList>
    </citation>
    <scope>NUCLEOTIDE SEQUENCE</scope>
    <source>
        <strain evidence="10">44-9</strain>
        <tissue evidence="10">Whole louse</tissue>
    </source>
</reference>
<evidence type="ECO:0000256" key="7">
    <source>
        <dbReference type="ARBA" id="ARBA00023136"/>
    </source>
</evidence>
<dbReference type="Gene3D" id="1.20.58.1610">
    <property type="entry name" value="NADH:ubiquinone/plastoquinone oxidoreductase, chain 3"/>
    <property type="match status" value="1"/>
</dbReference>
<keyword evidence="4 9" id="KW-0813">Transport</keyword>
<evidence type="ECO:0000256" key="4">
    <source>
        <dbReference type="ARBA" id="ARBA00022448"/>
    </source>
</evidence>
<dbReference type="EMBL" id="MT113905">
    <property type="protein sequence ID" value="QIK02015.1"/>
    <property type="molecule type" value="Genomic_DNA"/>
</dbReference>
<dbReference type="InterPro" id="IPR038430">
    <property type="entry name" value="NDAH_ubi_oxred_su3_sf"/>
</dbReference>